<evidence type="ECO:0000313" key="2">
    <source>
        <dbReference type="Proteomes" id="UP000308600"/>
    </source>
</evidence>
<keyword evidence="2" id="KW-1185">Reference proteome</keyword>
<protein>
    <submittedName>
        <fullName evidence="1">Uncharacterized protein</fullName>
    </submittedName>
</protein>
<dbReference type="EMBL" id="ML209017">
    <property type="protein sequence ID" value="TFK59322.1"/>
    <property type="molecule type" value="Genomic_DNA"/>
</dbReference>
<gene>
    <name evidence="1" type="ORF">BDN72DRAFT_905965</name>
</gene>
<name>A0ACD3A137_9AGAR</name>
<dbReference type="Proteomes" id="UP000308600">
    <property type="component" value="Unassembled WGS sequence"/>
</dbReference>
<accession>A0ACD3A137</accession>
<proteinExistence type="predicted"/>
<evidence type="ECO:0000313" key="1">
    <source>
        <dbReference type="EMBL" id="TFK59322.1"/>
    </source>
</evidence>
<reference evidence="1 2" key="1">
    <citation type="journal article" date="2019" name="Nat. Ecol. Evol.">
        <title>Megaphylogeny resolves global patterns of mushroom evolution.</title>
        <authorList>
            <person name="Varga T."/>
            <person name="Krizsan K."/>
            <person name="Foldi C."/>
            <person name="Dima B."/>
            <person name="Sanchez-Garcia M."/>
            <person name="Sanchez-Ramirez S."/>
            <person name="Szollosi G.J."/>
            <person name="Szarkandi J.G."/>
            <person name="Papp V."/>
            <person name="Albert L."/>
            <person name="Andreopoulos W."/>
            <person name="Angelini C."/>
            <person name="Antonin V."/>
            <person name="Barry K.W."/>
            <person name="Bougher N.L."/>
            <person name="Buchanan P."/>
            <person name="Buyck B."/>
            <person name="Bense V."/>
            <person name="Catcheside P."/>
            <person name="Chovatia M."/>
            <person name="Cooper J."/>
            <person name="Damon W."/>
            <person name="Desjardin D."/>
            <person name="Finy P."/>
            <person name="Geml J."/>
            <person name="Haridas S."/>
            <person name="Hughes K."/>
            <person name="Justo A."/>
            <person name="Karasinski D."/>
            <person name="Kautmanova I."/>
            <person name="Kiss B."/>
            <person name="Kocsube S."/>
            <person name="Kotiranta H."/>
            <person name="LaButti K.M."/>
            <person name="Lechner B.E."/>
            <person name="Liimatainen K."/>
            <person name="Lipzen A."/>
            <person name="Lukacs Z."/>
            <person name="Mihaltcheva S."/>
            <person name="Morgado L.N."/>
            <person name="Niskanen T."/>
            <person name="Noordeloos M.E."/>
            <person name="Ohm R.A."/>
            <person name="Ortiz-Santana B."/>
            <person name="Ovrebo C."/>
            <person name="Racz N."/>
            <person name="Riley R."/>
            <person name="Savchenko A."/>
            <person name="Shiryaev A."/>
            <person name="Soop K."/>
            <person name="Spirin V."/>
            <person name="Szebenyi C."/>
            <person name="Tomsovsky M."/>
            <person name="Tulloss R.E."/>
            <person name="Uehling J."/>
            <person name="Grigoriev I.V."/>
            <person name="Vagvolgyi C."/>
            <person name="Papp T."/>
            <person name="Martin F.M."/>
            <person name="Miettinen O."/>
            <person name="Hibbett D.S."/>
            <person name="Nagy L.G."/>
        </authorList>
    </citation>
    <scope>NUCLEOTIDE SEQUENCE [LARGE SCALE GENOMIC DNA]</scope>
    <source>
        <strain evidence="1 2">NL-1719</strain>
    </source>
</reference>
<sequence length="288" mass="33043">MPVVNYRPHSLSDPLLQGKELDVQWQLNEERILTLLSRTIEQPLMDDFPPSVRKYCVGRHLVDCRLRMDTSKKNFGRWGYYCKTDKKIKFVSSRIAPRNHTNATNLLPWLKIRWELEFAKLILDGTLTQRVNTVNLDSCPTCDCVHTQVNPSVSVSGEEQRKVEDTEFGSDTDIQVNTQGVYRVPVVVWGDDGEYIRDAVSIACPVLCLGNHKQRFSGLGIEYYNQIQVYSREYQSWLSCDFATEFVVDAGDQALLFKFMGMPDDELVKFVEILQEENPSTVLYDPSG</sequence>
<organism evidence="1 2">
    <name type="scientific">Pluteus cervinus</name>
    <dbReference type="NCBI Taxonomy" id="181527"/>
    <lineage>
        <taxon>Eukaryota</taxon>
        <taxon>Fungi</taxon>
        <taxon>Dikarya</taxon>
        <taxon>Basidiomycota</taxon>
        <taxon>Agaricomycotina</taxon>
        <taxon>Agaricomycetes</taxon>
        <taxon>Agaricomycetidae</taxon>
        <taxon>Agaricales</taxon>
        <taxon>Pluteineae</taxon>
        <taxon>Pluteaceae</taxon>
        <taxon>Pluteus</taxon>
    </lineage>
</organism>